<reference evidence="4 5" key="1">
    <citation type="submission" date="2016-11" db="EMBL/GenBank/DDBJ databases">
        <authorList>
            <person name="Jaros S."/>
            <person name="Januszkiewicz K."/>
            <person name="Wedrychowicz H."/>
        </authorList>
    </citation>
    <scope>NUCLEOTIDE SEQUENCE [LARGE SCALE GENOMIC DNA]</scope>
    <source>
        <strain evidence="4 5">DSM 16112</strain>
    </source>
</reference>
<keyword evidence="2" id="KW-0520">NAD</keyword>
<feature type="domain" description="D-isomer specific 2-hydroxyacid dehydrogenase NAD-binding" evidence="3">
    <location>
        <begin position="102"/>
        <end position="273"/>
    </location>
</feature>
<dbReference type="OrthoDB" id="9787219at2"/>
<gene>
    <name evidence="4" type="ORF">SAMN02745117_00122</name>
</gene>
<dbReference type="SUPFAM" id="SSF51735">
    <property type="entry name" value="NAD(P)-binding Rossmann-fold domains"/>
    <property type="match status" value="1"/>
</dbReference>
<dbReference type="EMBL" id="FQUZ01000001">
    <property type="protein sequence ID" value="SHE31850.1"/>
    <property type="molecule type" value="Genomic_DNA"/>
</dbReference>
<keyword evidence="1" id="KW-0560">Oxidoreductase</keyword>
<dbReference type="InterPro" id="IPR036291">
    <property type="entry name" value="NAD(P)-bd_dom_sf"/>
</dbReference>
<dbReference type="GO" id="GO:0016491">
    <property type="term" value="F:oxidoreductase activity"/>
    <property type="evidence" value="ECO:0007669"/>
    <property type="project" value="UniProtKB-KW"/>
</dbReference>
<evidence type="ECO:0000256" key="2">
    <source>
        <dbReference type="ARBA" id="ARBA00023027"/>
    </source>
</evidence>
<dbReference type="Proteomes" id="UP000184327">
    <property type="component" value="Unassembled WGS sequence"/>
</dbReference>
<dbReference type="CDD" id="cd12164">
    <property type="entry name" value="GDH_like_2"/>
    <property type="match status" value="1"/>
</dbReference>
<dbReference type="Gene3D" id="3.40.50.720">
    <property type="entry name" value="NAD(P)-binding Rossmann-like Domain"/>
    <property type="match status" value="2"/>
</dbReference>
<evidence type="ECO:0000259" key="3">
    <source>
        <dbReference type="Pfam" id="PF02826"/>
    </source>
</evidence>
<accession>A0A1M4SI26</accession>
<dbReference type="STRING" id="1122156.SAMN02745117_00122"/>
<proteinExistence type="predicted"/>
<dbReference type="PANTHER" id="PTHR43333:SF1">
    <property type="entry name" value="D-ISOMER SPECIFIC 2-HYDROXYACID DEHYDROGENASE NAD-BINDING DOMAIN-CONTAINING PROTEIN"/>
    <property type="match status" value="1"/>
</dbReference>
<keyword evidence="5" id="KW-1185">Reference proteome</keyword>
<name>A0A1M4SI26_9BURK</name>
<dbReference type="InterPro" id="IPR006140">
    <property type="entry name" value="D-isomer_DH_NAD-bd"/>
</dbReference>
<dbReference type="GO" id="GO:0051287">
    <property type="term" value="F:NAD binding"/>
    <property type="evidence" value="ECO:0007669"/>
    <property type="project" value="InterPro"/>
</dbReference>
<keyword evidence="4" id="KW-0670">Pyruvate</keyword>
<dbReference type="Pfam" id="PF02826">
    <property type="entry name" value="2-Hacid_dh_C"/>
    <property type="match status" value="1"/>
</dbReference>
<dbReference type="RefSeq" id="WP_073353359.1">
    <property type="nucleotide sequence ID" value="NZ_FQUZ01000001.1"/>
</dbReference>
<dbReference type="PANTHER" id="PTHR43333">
    <property type="entry name" value="2-HACID_DH_C DOMAIN-CONTAINING PROTEIN"/>
    <property type="match status" value="1"/>
</dbReference>
<evidence type="ECO:0000313" key="5">
    <source>
        <dbReference type="Proteomes" id="UP000184327"/>
    </source>
</evidence>
<evidence type="ECO:0000313" key="4">
    <source>
        <dbReference type="EMBL" id="SHE31850.1"/>
    </source>
</evidence>
<dbReference type="AlphaFoldDB" id="A0A1M4SI26"/>
<evidence type="ECO:0000256" key="1">
    <source>
        <dbReference type="ARBA" id="ARBA00023002"/>
    </source>
</evidence>
<sequence>MTLLIQIAHAETATLLARTFADLLPDLPVATDAACVAASNVRYLLTWNVPEDLARYSGLEILFSSGAGVDQFTAIGLPASVQLVRMVNEDIARMMQEYVSLAVLALHRKLPQYLHQQRQGIWSVLPAVQATQQRVGVLGLGVLGTAVLERLRDFGFALSGWSRSPRQMEGMHCYHGAEQLGAFLAQTDILVCLLPLTPQTEGFLNAALFAQLPPGAALVQAGRSRQLDQTALLQALDSGQLSAAVLDVVEPEPLPPEHPLWHHPKVILTPHIATRMQPVAAAQAVAANIQRHESGLPPVGLVDRQRGY</sequence>
<protein>
    <submittedName>
        <fullName evidence="4">Glyoxylate/hydroxypyruvate reductase A</fullName>
    </submittedName>
</protein>
<organism evidence="4 5">
    <name type="scientific">Lampropedia hyalina DSM 16112</name>
    <dbReference type="NCBI Taxonomy" id="1122156"/>
    <lineage>
        <taxon>Bacteria</taxon>
        <taxon>Pseudomonadati</taxon>
        <taxon>Pseudomonadota</taxon>
        <taxon>Betaproteobacteria</taxon>
        <taxon>Burkholderiales</taxon>
        <taxon>Comamonadaceae</taxon>
        <taxon>Lampropedia</taxon>
    </lineage>
</organism>